<keyword evidence="1" id="KW-0808">Transferase</keyword>
<reference evidence="4" key="2">
    <citation type="journal article" date="2021" name="PeerJ">
        <title>Extensive microbial diversity within the chicken gut microbiome revealed by metagenomics and culture.</title>
        <authorList>
            <person name="Gilroy R."/>
            <person name="Ravi A."/>
            <person name="Getino M."/>
            <person name="Pursley I."/>
            <person name="Horton D.L."/>
            <person name="Alikhan N.F."/>
            <person name="Baker D."/>
            <person name="Gharbi K."/>
            <person name="Hall N."/>
            <person name="Watson M."/>
            <person name="Adriaenssens E.M."/>
            <person name="Foster-Nyarko E."/>
            <person name="Jarju S."/>
            <person name="Secka A."/>
            <person name="Antonio M."/>
            <person name="Oren A."/>
            <person name="Chaudhuri R.R."/>
            <person name="La Ragione R."/>
            <person name="Hildebrand F."/>
            <person name="Pallen M.J."/>
        </authorList>
    </citation>
    <scope>NUCLEOTIDE SEQUENCE</scope>
    <source>
        <strain evidence="4">11687</strain>
    </source>
</reference>
<dbReference type="Gene3D" id="3.90.550.10">
    <property type="entry name" value="Spore Coat Polysaccharide Biosynthesis Protein SpsA, Chain A"/>
    <property type="match status" value="1"/>
</dbReference>
<dbReference type="AlphaFoldDB" id="A0A9D1MFE5"/>
<dbReference type="Pfam" id="PF00483">
    <property type="entry name" value="NTP_transferase"/>
    <property type="match status" value="1"/>
</dbReference>
<dbReference type="Proteomes" id="UP000824081">
    <property type="component" value="Unassembled WGS sequence"/>
</dbReference>
<accession>A0A9D1MFE5</accession>
<dbReference type="PANTHER" id="PTHR43584:SF8">
    <property type="entry name" value="N-ACETYLMURAMATE ALPHA-1-PHOSPHATE URIDYLYLTRANSFERASE"/>
    <property type="match status" value="1"/>
</dbReference>
<dbReference type="InterPro" id="IPR050065">
    <property type="entry name" value="GlmU-like"/>
</dbReference>
<evidence type="ECO:0000259" key="3">
    <source>
        <dbReference type="Pfam" id="PF00483"/>
    </source>
</evidence>
<evidence type="ECO:0000313" key="5">
    <source>
        <dbReference type="Proteomes" id="UP000824081"/>
    </source>
</evidence>
<dbReference type="GO" id="GO:0016779">
    <property type="term" value="F:nucleotidyltransferase activity"/>
    <property type="evidence" value="ECO:0007669"/>
    <property type="project" value="UniProtKB-KW"/>
</dbReference>
<dbReference type="PANTHER" id="PTHR43584">
    <property type="entry name" value="NUCLEOTIDYL TRANSFERASE"/>
    <property type="match status" value="1"/>
</dbReference>
<protein>
    <submittedName>
        <fullName evidence="4">Nucleotidyltransferase</fullName>
    </submittedName>
</protein>
<dbReference type="EMBL" id="DVMZ01000102">
    <property type="protein sequence ID" value="HIU59231.1"/>
    <property type="molecule type" value="Genomic_DNA"/>
</dbReference>
<reference evidence="4" key="1">
    <citation type="submission" date="2020-10" db="EMBL/GenBank/DDBJ databases">
        <authorList>
            <person name="Gilroy R."/>
        </authorList>
    </citation>
    <scope>NUCLEOTIDE SEQUENCE</scope>
    <source>
        <strain evidence="4">11687</strain>
    </source>
</reference>
<comment type="caution">
    <text evidence="4">The sequence shown here is derived from an EMBL/GenBank/DDBJ whole genome shotgun (WGS) entry which is preliminary data.</text>
</comment>
<proteinExistence type="predicted"/>
<gene>
    <name evidence="4" type="ORF">IAC57_03915</name>
</gene>
<name>A0A9D1MFE5_9FIRM</name>
<dbReference type="InterPro" id="IPR005835">
    <property type="entry name" value="NTP_transferase_dom"/>
</dbReference>
<evidence type="ECO:0000256" key="2">
    <source>
        <dbReference type="ARBA" id="ARBA00022695"/>
    </source>
</evidence>
<dbReference type="SUPFAM" id="SSF53448">
    <property type="entry name" value="Nucleotide-diphospho-sugar transferases"/>
    <property type="match status" value="1"/>
</dbReference>
<organism evidence="4 5">
    <name type="scientific">Candidatus Scatosoma pullistercoris</name>
    <dbReference type="NCBI Taxonomy" id="2840934"/>
    <lineage>
        <taxon>Bacteria</taxon>
        <taxon>Bacillati</taxon>
        <taxon>Bacillota</taxon>
        <taxon>Clostridia</taxon>
        <taxon>Candidatus Scatosoma</taxon>
    </lineage>
</organism>
<keyword evidence="2" id="KW-0548">Nucleotidyltransferase</keyword>
<dbReference type="InterPro" id="IPR029044">
    <property type="entry name" value="Nucleotide-diphossugar_trans"/>
</dbReference>
<feature type="domain" description="Nucleotidyl transferase" evidence="3">
    <location>
        <begin position="6"/>
        <end position="270"/>
    </location>
</feature>
<evidence type="ECO:0000256" key="1">
    <source>
        <dbReference type="ARBA" id="ARBA00022679"/>
    </source>
</evidence>
<evidence type="ECO:0000313" key="4">
    <source>
        <dbReference type="EMBL" id="HIU59231.1"/>
    </source>
</evidence>
<sequence length="284" mass="31425">MKTTLVVMAAGMGSRFGGLKQAEPVTPDGKGILDFSVYDATKAGFDKTVFIVREDMEEDFKRLVGNRIAKHAKVEYVLQDMKDLPAGRTKPFGTAHAILCCADVVKEPFAIINADDYYGHNAFFDIQKHLSQAKDGEYAMTAYHLGNTLSKNGTVSRGICETENGYLKKVTEVTKISPDGSYEKDGKTVTLPADTPVSMNLWGLTPDIFGILRKEYQKFLATANLAKDEFFIPSVISKALEEGKATVRVFRNADKWYGITYREDLAEVKEAIGGYVRDGLYEGI</sequence>